<evidence type="ECO:0000256" key="2">
    <source>
        <dbReference type="ARBA" id="ARBA00022741"/>
    </source>
</evidence>
<protein>
    <submittedName>
        <fullName evidence="5">Putative type II/IV secretion system family protein</fullName>
    </submittedName>
</protein>
<dbReference type="InterPro" id="IPR001482">
    <property type="entry name" value="T2SS/T4SS_dom"/>
</dbReference>
<dbReference type="AlphaFoldDB" id="T2G8Q4"/>
<sequence>MTNTSATSAPAGRYAGGRKRLGEMLIEAGFITEAVLKEQLAEQKARKMRLGQCLIFNRIVTEEDIIAVVSKQLRIETLRQSKFAAEPSLASVVSEKLAHKCSAIPVHREGSLLWVGMTDPTDFNSINDLMQATNHDIEPVMCTEQEFEELFFATYGSKYSAQSDMLLDVEDIAVEQERRSDAETATFSVDSLQNMAEEAPVVRLVNSILVQALNRRASDIHIQPEQDSIGIRFRVDGKLENVPSPPKSVLLPLVSRIKLLSNIDISVSRMPQDGRFTYRAQNREVSVRTATAPSIYGEKVVMRLLDQGAHSLTLEDMDIVSSDRRKIDAALRRPHGMLLATGPTGSGKSTMLYALLKKMNKPEHSIVTLEDPVEYRIKGICQMQLNTRAGMTFASGLRSILRQDPDTIMVGEIRDQETADIAIKAALTGHKVLSTLHTNDAPGAVTRFVEMGIEPFLVASTVVLVMAQRLVRRICPDCAAAYTPTREELAQLGVRYDSGIQFFRGAGCFACNRTGYRGRLAVFEMLPMENTVRDLVLQRASSQEIRDKAVAGGLLRTLTRDAAERVLAGQTTFEEFLGVSFDT</sequence>
<dbReference type="KEGG" id="dgg:DGI_0608"/>
<dbReference type="OrthoDB" id="9805147at2"/>
<comment type="similarity">
    <text evidence="1">Belongs to the GSP E family.</text>
</comment>
<evidence type="ECO:0000256" key="1">
    <source>
        <dbReference type="ARBA" id="ARBA00006611"/>
    </source>
</evidence>
<evidence type="ECO:0000313" key="6">
    <source>
        <dbReference type="Proteomes" id="UP000016587"/>
    </source>
</evidence>
<dbReference type="STRING" id="1121448.DGI_0608"/>
<dbReference type="Pfam" id="PF05157">
    <property type="entry name" value="MshEN"/>
    <property type="match status" value="1"/>
</dbReference>
<dbReference type="SUPFAM" id="SSF160246">
    <property type="entry name" value="EspE N-terminal domain-like"/>
    <property type="match status" value="1"/>
</dbReference>
<evidence type="ECO:0000313" key="5">
    <source>
        <dbReference type="EMBL" id="AGW12516.1"/>
    </source>
</evidence>
<feature type="domain" description="Bacterial type II secretion system protein E" evidence="4">
    <location>
        <begin position="401"/>
        <end position="415"/>
    </location>
</feature>
<keyword evidence="2" id="KW-0547">Nucleotide-binding</keyword>
<dbReference type="Proteomes" id="UP000016587">
    <property type="component" value="Chromosome"/>
</dbReference>
<organism evidence="5 6">
    <name type="scientific">Megalodesulfovibrio gigas (strain ATCC 19364 / DSM 1382 / NCIMB 9332 / VKM B-1759)</name>
    <name type="common">Desulfovibrio gigas</name>
    <dbReference type="NCBI Taxonomy" id="1121448"/>
    <lineage>
        <taxon>Bacteria</taxon>
        <taxon>Pseudomonadati</taxon>
        <taxon>Thermodesulfobacteriota</taxon>
        <taxon>Desulfovibrionia</taxon>
        <taxon>Desulfovibrionales</taxon>
        <taxon>Desulfovibrionaceae</taxon>
        <taxon>Megalodesulfovibrio</taxon>
    </lineage>
</organism>
<reference evidence="6" key="2">
    <citation type="submission" date="2013-07" db="EMBL/GenBank/DDBJ databases">
        <authorList>
            <person name="Morais-Silva F.O."/>
            <person name="Rezende A.M."/>
            <person name="Pimentel C."/>
            <person name="Resende D.M."/>
            <person name="Santos C.I."/>
            <person name="Clemente C."/>
            <person name="de Oliveira L.M."/>
            <person name="da Silva S.M."/>
            <person name="Costa D.A."/>
            <person name="Varela-Raposo A."/>
            <person name="Horacio E.C.A."/>
            <person name="Matos M."/>
            <person name="Flores O."/>
            <person name="Ruiz J.C."/>
            <person name="Rodrigues-Pousada C."/>
        </authorList>
    </citation>
    <scope>NUCLEOTIDE SEQUENCE [LARGE SCALE GENOMIC DNA]</scope>
    <source>
        <strain evidence="6">ATCC 19364 / DSM 1382 / NCIMB 9332 / VKM B-1759</strain>
    </source>
</reference>
<dbReference type="EMBL" id="CP006585">
    <property type="protein sequence ID" value="AGW12516.1"/>
    <property type="molecule type" value="Genomic_DNA"/>
</dbReference>
<dbReference type="Gene3D" id="3.30.300.160">
    <property type="entry name" value="Type II secretion system, protein E, N-terminal domain"/>
    <property type="match status" value="1"/>
</dbReference>
<keyword evidence="3" id="KW-0067">ATP-binding</keyword>
<dbReference type="Gene3D" id="3.30.450.90">
    <property type="match status" value="1"/>
</dbReference>
<dbReference type="InterPro" id="IPR007831">
    <property type="entry name" value="T2SS_GspE_N"/>
</dbReference>
<evidence type="ECO:0000259" key="4">
    <source>
        <dbReference type="PROSITE" id="PS00662"/>
    </source>
</evidence>
<name>T2G8Q4_MEGG1</name>
<dbReference type="PANTHER" id="PTHR30258">
    <property type="entry name" value="TYPE II SECRETION SYSTEM PROTEIN GSPE-RELATED"/>
    <property type="match status" value="1"/>
</dbReference>
<dbReference type="RefSeq" id="WP_021759171.1">
    <property type="nucleotide sequence ID" value="NC_022444.1"/>
</dbReference>
<dbReference type="eggNOG" id="COG2804">
    <property type="taxonomic scope" value="Bacteria"/>
</dbReference>
<dbReference type="CDD" id="cd01129">
    <property type="entry name" value="PulE-GspE-like"/>
    <property type="match status" value="1"/>
</dbReference>
<dbReference type="GO" id="GO:0005886">
    <property type="term" value="C:plasma membrane"/>
    <property type="evidence" value="ECO:0007669"/>
    <property type="project" value="TreeGrafter"/>
</dbReference>
<dbReference type="SUPFAM" id="SSF52540">
    <property type="entry name" value="P-loop containing nucleoside triphosphate hydrolases"/>
    <property type="match status" value="1"/>
</dbReference>
<dbReference type="HOGENOM" id="CLU_013446_10_3_7"/>
<proteinExistence type="inferred from homology"/>
<dbReference type="GO" id="GO:0016887">
    <property type="term" value="F:ATP hydrolysis activity"/>
    <property type="evidence" value="ECO:0007669"/>
    <property type="project" value="TreeGrafter"/>
</dbReference>
<dbReference type="Gene3D" id="3.40.50.300">
    <property type="entry name" value="P-loop containing nucleotide triphosphate hydrolases"/>
    <property type="match status" value="1"/>
</dbReference>
<dbReference type="FunFam" id="3.40.50.300:FF:000398">
    <property type="entry name" value="Type IV pilus assembly ATPase PilB"/>
    <property type="match status" value="1"/>
</dbReference>
<accession>T2G8Q4</accession>
<dbReference type="PANTHER" id="PTHR30258:SF1">
    <property type="entry name" value="PROTEIN TRANSPORT PROTEIN HOFB HOMOLOG"/>
    <property type="match status" value="1"/>
</dbReference>
<gene>
    <name evidence="5" type="ORF">DGI_0608</name>
</gene>
<evidence type="ECO:0000256" key="3">
    <source>
        <dbReference type="ARBA" id="ARBA00022840"/>
    </source>
</evidence>
<dbReference type="GO" id="GO:0005524">
    <property type="term" value="F:ATP binding"/>
    <property type="evidence" value="ECO:0007669"/>
    <property type="project" value="UniProtKB-KW"/>
</dbReference>
<keyword evidence="6" id="KW-1185">Reference proteome</keyword>
<dbReference type="InterPro" id="IPR027417">
    <property type="entry name" value="P-loop_NTPase"/>
</dbReference>
<dbReference type="PROSITE" id="PS00662">
    <property type="entry name" value="T2SP_E"/>
    <property type="match status" value="1"/>
</dbReference>
<dbReference type="InterPro" id="IPR037257">
    <property type="entry name" value="T2SS_E_N_sf"/>
</dbReference>
<reference evidence="5 6" key="1">
    <citation type="journal article" date="2013" name="J. Bacteriol.">
        <title>Roles of HynAB and Ech, the only two hydrogenases found in the model sulfate reducer Desulfovibrio gigas.</title>
        <authorList>
            <person name="Morais-Silva F.O."/>
            <person name="Santos C.I."/>
            <person name="Rodrigues R."/>
            <person name="Pereira I.A."/>
            <person name="Rodrigues-Pousada C."/>
        </authorList>
    </citation>
    <scope>NUCLEOTIDE SEQUENCE [LARGE SCALE GENOMIC DNA]</scope>
    <source>
        <strain evidence="6">ATCC 19364 / DSM 1382 / NCIMB 9332 / VKM B-1759</strain>
    </source>
</reference>
<dbReference type="Pfam" id="PF00437">
    <property type="entry name" value="T2SSE"/>
    <property type="match status" value="1"/>
</dbReference>
<dbReference type="PATRIC" id="fig|1121448.10.peg.608"/>